<dbReference type="Proteomes" id="UP000422744">
    <property type="component" value="Chromosome"/>
</dbReference>
<gene>
    <name evidence="1" type="ORF">E0495_00465</name>
</gene>
<name>A0A6I6CN13_WOLPI</name>
<sequence length="455" mass="52713">MFSSIINLFNGLYKNSSTKESEEKLTLLSPQANLQFDETQVQSVLSDFEELEFKDNKCFDKIADDYEKKGESALFNYVILNKRKEIIDILDRNLPLLEEQEEFRKKYGQYVLQIDKGMSYGKELQDGLRSFEDRAEKVLSDFERLNFDFKDNKCEDSSDFVNYNNGWPADPFDKIANYYREDDIFLFNYVVLSKRKEIMGILDKKLTSKDQEELKENFKKRLGRYLIRIGEGMSDGQEFLKTGSAIAFFDGCYVPFPYANRLLNHYDHLNINITKPEQSLETSRLFTEKTKRMEEEKSEVKRAKIYSNGERIVTIEKNEKQQRNYSFTKFAICDIEISWGAKDESGKDLNCTVVLNINLGQVSIKKSTIDGKDVEPKKILELAKQNEAVLIKGKALHEVLAAHFIKQTPCEEKKDMQSHENIVVPGSGAPRSINEEITVEHPFGKAANKDNHREM</sequence>
<accession>A0A6I6CN13</accession>
<dbReference type="EMBL" id="CP037426">
    <property type="protein sequence ID" value="QGT15812.1"/>
    <property type="molecule type" value="Genomic_DNA"/>
</dbReference>
<dbReference type="RefSeq" id="WP_155968318.1">
    <property type="nucleotide sequence ID" value="NZ_CP037426.1"/>
</dbReference>
<evidence type="ECO:0000313" key="1">
    <source>
        <dbReference type="EMBL" id="QGT15812.1"/>
    </source>
</evidence>
<protein>
    <submittedName>
        <fullName evidence="1">Uncharacterized protein</fullName>
    </submittedName>
</protein>
<proteinExistence type="predicted"/>
<reference evidence="1 2" key="1">
    <citation type="submission" date="2019-03" db="EMBL/GenBank/DDBJ databases">
        <title>Wolbachia endosymbiont of Haematobia irritans wIrr.</title>
        <authorList>
            <person name="Parry R.H."/>
            <person name="Asgari S."/>
        </authorList>
    </citation>
    <scope>NUCLEOTIDE SEQUENCE [LARGE SCALE GENOMIC DNA]</scope>
    <source>
        <strain evidence="2">wIrr</strain>
    </source>
</reference>
<dbReference type="AlphaFoldDB" id="A0A6I6CN13"/>
<evidence type="ECO:0000313" key="2">
    <source>
        <dbReference type="Proteomes" id="UP000422744"/>
    </source>
</evidence>
<organism evidence="1 2">
    <name type="scientific">Wolbachia pipientis</name>
    <dbReference type="NCBI Taxonomy" id="955"/>
    <lineage>
        <taxon>Bacteria</taxon>
        <taxon>Pseudomonadati</taxon>
        <taxon>Pseudomonadota</taxon>
        <taxon>Alphaproteobacteria</taxon>
        <taxon>Rickettsiales</taxon>
        <taxon>Anaplasmataceae</taxon>
        <taxon>Wolbachieae</taxon>
        <taxon>Wolbachia</taxon>
    </lineage>
</organism>